<sequence length="104" mass="11564">MNMCTCLTLSYLQRTCPLPVRTTTAVAARTAGDASRSAPNQAGLWLAQLRPAASQVVAPSPPRRLLCHTNDHLPLRVSAGMQVKRRPHPLRRHGERPRRINDRP</sequence>
<gene>
    <name evidence="2" type="ORF">BU14_1674s0002</name>
</gene>
<proteinExistence type="predicted"/>
<evidence type="ECO:0000313" key="2">
    <source>
        <dbReference type="EMBL" id="OSX69275.1"/>
    </source>
</evidence>
<protein>
    <submittedName>
        <fullName evidence="2">Uncharacterized protein</fullName>
    </submittedName>
</protein>
<dbReference type="EMBL" id="KV919649">
    <property type="protein sequence ID" value="OSX69275.1"/>
    <property type="molecule type" value="Genomic_DNA"/>
</dbReference>
<evidence type="ECO:0000256" key="1">
    <source>
        <dbReference type="SAM" id="MobiDB-lite"/>
    </source>
</evidence>
<organism evidence="2 3">
    <name type="scientific">Porphyra umbilicalis</name>
    <name type="common">Purple laver</name>
    <name type="synonym">Red alga</name>
    <dbReference type="NCBI Taxonomy" id="2786"/>
    <lineage>
        <taxon>Eukaryota</taxon>
        <taxon>Rhodophyta</taxon>
        <taxon>Bangiophyceae</taxon>
        <taxon>Bangiales</taxon>
        <taxon>Bangiaceae</taxon>
        <taxon>Porphyra</taxon>
    </lineage>
</organism>
<dbReference type="AlphaFoldDB" id="A0A1X6NKZ3"/>
<evidence type="ECO:0000313" key="3">
    <source>
        <dbReference type="Proteomes" id="UP000218209"/>
    </source>
</evidence>
<feature type="compositionally biased region" description="Basic residues" evidence="1">
    <location>
        <begin position="83"/>
        <end position="96"/>
    </location>
</feature>
<keyword evidence="3" id="KW-1185">Reference proteome</keyword>
<accession>A0A1X6NKZ3</accession>
<reference evidence="2 3" key="1">
    <citation type="submission" date="2017-03" db="EMBL/GenBank/DDBJ databases">
        <title>WGS assembly of Porphyra umbilicalis.</title>
        <authorList>
            <person name="Brawley S.H."/>
            <person name="Blouin N.A."/>
            <person name="Ficko-Blean E."/>
            <person name="Wheeler G.L."/>
            <person name="Lohr M."/>
            <person name="Goodson H.V."/>
            <person name="Jenkins J.W."/>
            <person name="Blaby-Haas C.E."/>
            <person name="Helliwell K.E."/>
            <person name="Chan C."/>
            <person name="Marriage T."/>
            <person name="Bhattacharya D."/>
            <person name="Klein A.S."/>
            <person name="Badis Y."/>
            <person name="Brodie J."/>
            <person name="Cao Y."/>
            <person name="Collen J."/>
            <person name="Dittami S.M."/>
            <person name="Gachon C.M."/>
            <person name="Green B.R."/>
            <person name="Karpowicz S."/>
            <person name="Kim J.W."/>
            <person name="Kudahl U."/>
            <person name="Lin S."/>
            <person name="Michel G."/>
            <person name="Mittag M."/>
            <person name="Olson B.J."/>
            <person name="Pangilinan J."/>
            <person name="Peng Y."/>
            <person name="Qiu H."/>
            <person name="Shu S."/>
            <person name="Singer J.T."/>
            <person name="Smith A.G."/>
            <person name="Sprecher B.N."/>
            <person name="Wagner V."/>
            <person name="Wang W."/>
            <person name="Wang Z.-Y."/>
            <person name="Yan J."/>
            <person name="Yarish C."/>
            <person name="Zoeuner-Riek S."/>
            <person name="Zhuang Y."/>
            <person name="Zou Y."/>
            <person name="Lindquist E.A."/>
            <person name="Grimwood J."/>
            <person name="Barry K."/>
            <person name="Rokhsar D.S."/>
            <person name="Schmutz J."/>
            <person name="Stiller J.W."/>
            <person name="Grossman A.R."/>
            <person name="Prochnik S.E."/>
        </authorList>
    </citation>
    <scope>NUCLEOTIDE SEQUENCE [LARGE SCALE GENOMIC DNA]</scope>
    <source>
        <strain evidence="2">4086291</strain>
    </source>
</reference>
<name>A0A1X6NKZ3_PORUM</name>
<dbReference type="Proteomes" id="UP000218209">
    <property type="component" value="Unassembled WGS sequence"/>
</dbReference>
<feature type="region of interest" description="Disordered" evidence="1">
    <location>
        <begin position="77"/>
        <end position="104"/>
    </location>
</feature>